<dbReference type="Gene3D" id="2.60.40.2700">
    <property type="match status" value="1"/>
</dbReference>
<proteinExistence type="predicted"/>
<keyword evidence="3" id="KW-1185">Reference proteome</keyword>
<organism evidence="2 3">
    <name type="scientific">Gaiella occulta</name>
    <dbReference type="NCBI Taxonomy" id="1002870"/>
    <lineage>
        <taxon>Bacteria</taxon>
        <taxon>Bacillati</taxon>
        <taxon>Actinomycetota</taxon>
        <taxon>Thermoleophilia</taxon>
        <taxon>Gaiellales</taxon>
        <taxon>Gaiellaceae</taxon>
        <taxon>Gaiella</taxon>
    </lineage>
</organism>
<gene>
    <name evidence="2" type="ORF">Gocc_1728</name>
</gene>
<dbReference type="AlphaFoldDB" id="A0A7M2YZA7"/>
<dbReference type="Pfam" id="PF14099">
    <property type="entry name" value="Polysacc_lyase"/>
    <property type="match status" value="1"/>
</dbReference>
<dbReference type="EMBL" id="QQZY01000003">
    <property type="protein sequence ID" value="RDI74839.1"/>
    <property type="molecule type" value="Genomic_DNA"/>
</dbReference>
<dbReference type="Gene3D" id="2.60.120.200">
    <property type="match status" value="1"/>
</dbReference>
<comment type="caution">
    <text evidence="2">The sequence shown here is derived from an EMBL/GenBank/DDBJ whole genome shotgun (WGS) entry which is preliminary data.</text>
</comment>
<reference evidence="3" key="2">
    <citation type="journal article" date="2019" name="MicrobiologyOpen">
        <title>High-quality draft genome sequence of Gaiella occulta isolated from a 150 meter deep mineral water borehole and comparison with the genome sequences of other deep-branching lineages of the phylum Actinobacteria.</title>
        <authorList>
            <person name="Severino R."/>
            <person name="Froufe H.J.C."/>
            <person name="Barroso C."/>
            <person name="Albuquerque L."/>
            <person name="Lobo-da-Cunha A."/>
            <person name="da Costa M.S."/>
            <person name="Egas C."/>
        </authorList>
    </citation>
    <scope>NUCLEOTIDE SEQUENCE [LARGE SCALE GENOMIC DNA]</scope>
    <source>
        <strain evidence="3">F2-233</strain>
    </source>
</reference>
<feature type="signal peptide" evidence="1">
    <location>
        <begin position="1"/>
        <end position="22"/>
    </location>
</feature>
<accession>A0A7M2YZA7</accession>
<protein>
    <submittedName>
        <fullName evidence="2">Polysaccharide lyase</fullName>
    </submittedName>
</protein>
<evidence type="ECO:0000256" key="1">
    <source>
        <dbReference type="SAM" id="SignalP"/>
    </source>
</evidence>
<keyword evidence="1" id="KW-0732">Signal</keyword>
<dbReference type="Proteomes" id="UP000254134">
    <property type="component" value="Unassembled WGS sequence"/>
</dbReference>
<dbReference type="GO" id="GO:0016829">
    <property type="term" value="F:lyase activity"/>
    <property type="evidence" value="ECO:0007669"/>
    <property type="project" value="UniProtKB-KW"/>
</dbReference>
<keyword evidence="2" id="KW-0456">Lyase</keyword>
<feature type="chain" id="PRO_5029544579" evidence="1">
    <location>
        <begin position="23"/>
        <end position="360"/>
    </location>
</feature>
<reference evidence="2 3" key="1">
    <citation type="submission" date="2018-07" db="EMBL/GenBank/DDBJ databases">
        <title>High-quality-draft genome sequence of Gaiella occulta.</title>
        <authorList>
            <person name="Severino R."/>
            <person name="Froufe H.J.C."/>
            <person name="Rainey F.A."/>
            <person name="Barroso C."/>
            <person name="Albuquerque L."/>
            <person name="Lobo-Da-Cunha A."/>
            <person name="Da Costa M.S."/>
            <person name="Egas C."/>
        </authorList>
    </citation>
    <scope>NUCLEOTIDE SEQUENCE [LARGE SCALE GENOMIC DNA]</scope>
    <source>
        <strain evidence="2 3">F2-233</strain>
    </source>
</reference>
<dbReference type="RefSeq" id="WP_181813488.1">
    <property type="nucleotide sequence ID" value="NZ_QQZY01000003.1"/>
</dbReference>
<evidence type="ECO:0000313" key="2">
    <source>
        <dbReference type="EMBL" id="RDI74839.1"/>
    </source>
</evidence>
<sequence>MRLVIAAFAALAVLVTGSAAFAGGSAGILWNGSFASGVASWTDVQAKDGGFTIVPAPAGRAGMAGRFVVRPGDVPIAASGERAEVLKQTGEQAGTVSFWAWSVYFAPGSSSSPGTSWNVFTQWHQSGPTGVQPLSFEITNERGREWLRLRVWGGNADNPVRRAWRLAPLERGRWYDFALEVDWAPDQSGRVAVWLDGRQVVPETQTPTLYTGQSVYLKQGFYRAPSNVTSELYIAGTRRGASLQDIGITPVKKATKAPSRPARATAAPASKVRPAIVGLPKQGTVIRSSLGIWSKKPTRYAYQWQWSTDRGATWMNVKGAVRRTFDVSATFVGASVRVVVTASNAAGSTRAASRPVSPTA</sequence>
<evidence type="ECO:0000313" key="3">
    <source>
        <dbReference type="Proteomes" id="UP000254134"/>
    </source>
</evidence>
<name>A0A7M2YZA7_9ACTN</name>
<dbReference type="InterPro" id="IPR025975">
    <property type="entry name" value="Polysacc_lyase"/>
</dbReference>